<keyword evidence="1" id="KW-0472">Membrane</keyword>
<feature type="transmembrane region" description="Helical" evidence="1">
    <location>
        <begin position="449"/>
        <end position="473"/>
    </location>
</feature>
<feature type="transmembrane region" description="Helical" evidence="1">
    <location>
        <begin position="125"/>
        <end position="149"/>
    </location>
</feature>
<keyword evidence="3" id="KW-1185">Reference proteome</keyword>
<dbReference type="RefSeq" id="WP_168914384.1">
    <property type="nucleotide sequence ID" value="NZ_JABACI010000006.1"/>
</dbReference>
<evidence type="ECO:0000313" key="3">
    <source>
        <dbReference type="Proteomes" id="UP001429745"/>
    </source>
</evidence>
<dbReference type="EMBL" id="JABACI010000006">
    <property type="protein sequence ID" value="NLP85890.1"/>
    <property type="molecule type" value="Genomic_DNA"/>
</dbReference>
<gene>
    <name evidence="2" type="ORF">HF576_18830</name>
</gene>
<comment type="caution">
    <text evidence="2">The sequence shown here is derived from an EMBL/GenBank/DDBJ whole genome shotgun (WGS) entry which is preliminary data.</text>
</comment>
<feature type="transmembrane region" description="Helical" evidence="1">
    <location>
        <begin position="97"/>
        <end position="119"/>
    </location>
</feature>
<feature type="transmembrane region" description="Helical" evidence="1">
    <location>
        <begin position="52"/>
        <end position="76"/>
    </location>
</feature>
<protein>
    <recommendedName>
        <fullName evidence="4">ABC-2 type transport system permease protein</fullName>
    </recommendedName>
</protein>
<sequence>MDRWLISLKFAMLRNSSAGLRRAGWVIGALLVAATWAGAALAADTAIRHDVLTLVFATWLVGGMFGPVLMSGAGVLRADYFSLLPLSRSQLGRGLLATVYVGVAATYVLLAFLAVSWHAAVLDPATIIVAVVGAVLTWVLVIALSRLVYGALGAAMRTRLGIEIAGVQWGIILAAMFAGWMIVSVAFQSIPQLLQTGLPAGPITAVLDALPTSWTVLAVESAAVGDWGMAAALLAALLVLDVACVIGTVALLVPRSQRVTARRGRPRSTSLVAGGGILPATPTGAVVMKELRQWRRDPWRALEASTAVWTGAVIGVFALLGGYTAPAGAFAGVIVAIMVALAGCNLYGQDGSAVWQNIVGESASSVRADVRGRQWAMALVFLPRALLVSVVFILLAQAWWAIPFVVAALPATVGAAAGAAILTSAVGVSPGVDPRRRVGPNDANGNIALHVWIALIATSIGVAPTVAMIVWSATSGSTAVMIATAVVGVANGFAAAWLLGRIAIGYLSTRMVDVFSRIRYGRIFRDKGSGLLDQIAASTLKGEQVALEAKQKEREKRLERTRTGS</sequence>
<feature type="transmembrane region" description="Helical" evidence="1">
    <location>
        <begin position="375"/>
        <end position="395"/>
    </location>
</feature>
<feature type="transmembrane region" description="Helical" evidence="1">
    <location>
        <begin position="479"/>
        <end position="500"/>
    </location>
</feature>
<dbReference type="Proteomes" id="UP001429745">
    <property type="component" value="Unassembled WGS sequence"/>
</dbReference>
<keyword evidence="1" id="KW-1133">Transmembrane helix</keyword>
<keyword evidence="1" id="KW-0812">Transmembrane</keyword>
<name>A0ABX1KI82_9MICO</name>
<feature type="transmembrane region" description="Helical" evidence="1">
    <location>
        <begin position="401"/>
        <end position="428"/>
    </location>
</feature>
<proteinExistence type="predicted"/>
<evidence type="ECO:0000313" key="2">
    <source>
        <dbReference type="EMBL" id="NLP85890.1"/>
    </source>
</evidence>
<feature type="transmembrane region" description="Helical" evidence="1">
    <location>
        <begin position="227"/>
        <end position="253"/>
    </location>
</feature>
<feature type="transmembrane region" description="Helical" evidence="1">
    <location>
        <begin position="169"/>
        <end position="190"/>
    </location>
</feature>
<evidence type="ECO:0000256" key="1">
    <source>
        <dbReference type="SAM" id="Phobius"/>
    </source>
</evidence>
<reference evidence="2 3" key="1">
    <citation type="submission" date="2020-04" db="EMBL/GenBank/DDBJ databases">
        <title>CFH 90308 Microbacterium sp.</title>
        <authorList>
            <person name="Nie G."/>
            <person name="Ming H."/>
            <person name="Xia T."/>
        </authorList>
    </citation>
    <scope>NUCLEOTIDE SEQUENCE [LARGE SCALE GENOMIC DNA]</scope>
    <source>
        <strain evidence="2 3">CFH 90308</strain>
    </source>
</reference>
<accession>A0ABX1KI82</accession>
<organism evidence="2 3">
    <name type="scientific">Microbacterium salsuginis</name>
    <dbReference type="NCBI Taxonomy" id="2722803"/>
    <lineage>
        <taxon>Bacteria</taxon>
        <taxon>Bacillati</taxon>
        <taxon>Actinomycetota</taxon>
        <taxon>Actinomycetes</taxon>
        <taxon>Micrococcales</taxon>
        <taxon>Microbacteriaceae</taxon>
        <taxon>Microbacterium</taxon>
    </lineage>
</organism>
<feature type="transmembrane region" description="Helical" evidence="1">
    <location>
        <begin position="301"/>
        <end position="323"/>
    </location>
</feature>
<evidence type="ECO:0008006" key="4">
    <source>
        <dbReference type="Google" id="ProtNLM"/>
    </source>
</evidence>
<feature type="transmembrane region" description="Helical" evidence="1">
    <location>
        <begin position="329"/>
        <end position="348"/>
    </location>
</feature>